<gene>
    <name evidence="2" type="ORF">M413DRAFT_377394</name>
</gene>
<organism evidence="2 3">
    <name type="scientific">Hebeloma cylindrosporum</name>
    <dbReference type="NCBI Taxonomy" id="76867"/>
    <lineage>
        <taxon>Eukaryota</taxon>
        <taxon>Fungi</taxon>
        <taxon>Dikarya</taxon>
        <taxon>Basidiomycota</taxon>
        <taxon>Agaricomycotina</taxon>
        <taxon>Agaricomycetes</taxon>
        <taxon>Agaricomycetidae</taxon>
        <taxon>Agaricales</taxon>
        <taxon>Agaricineae</taxon>
        <taxon>Hymenogastraceae</taxon>
        <taxon>Hebeloma</taxon>
    </lineage>
</organism>
<keyword evidence="3" id="KW-1185">Reference proteome</keyword>
<evidence type="ECO:0000313" key="2">
    <source>
        <dbReference type="EMBL" id="KIM44231.1"/>
    </source>
</evidence>
<dbReference type="SUPFAM" id="SSF57997">
    <property type="entry name" value="Tropomyosin"/>
    <property type="match status" value="1"/>
</dbReference>
<dbReference type="Proteomes" id="UP000053424">
    <property type="component" value="Unassembled WGS sequence"/>
</dbReference>
<evidence type="ECO:0000313" key="3">
    <source>
        <dbReference type="Proteomes" id="UP000053424"/>
    </source>
</evidence>
<name>A0A0C3CKC6_HEBCY</name>
<protein>
    <submittedName>
        <fullName evidence="2">Uncharacterized protein</fullName>
    </submittedName>
</protein>
<dbReference type="AlphaFoldDB" id="A0A0C3CKC6"/>
<reference evidence="2 3" key="1">
    <citation type="submission" date="2014-04" db="EMBL/GenBank/DDBJ databases">
        <authorList>
            <consortium name="DOE Joint Genome Institute"/>
            <person name="Kuo A."/>
            <person name="Gay G."/>
            <person name="Dore J."/>
            <person name="Kohler A."/>
            <person name="Nagy L.G."/>
            <person name="Floudas D."/>
            <person name="Copeland A."/>
            <person name="Barry K.W."/>
            <person name="Cichocki N."/>
            <person name="Veneault-Fourrey C."/>
            <person name="LaButti K."/>
            <person name="Lindquist E.A."/>
            <person name="Lipzen A."/>
            <person name="Lundell T."/>
            <person name="Morin E."/>
            <person name="Murat C."/>
            <person name="Sun H."/>
            <person name="Tunlid A."/>
            <person name="Henrissat B."/>
            <person name="Grigoriev I.V."/>
            <person name="Hibbett D.S."/>
            <person name="Martin F."/>
            <person name="Nordberg H.P."/>
            <person name="Cantor M.N."/>
            <person name="Hua S.X."/>
        </authorList>
    </citation>
    <scope>NUCLEOTIDE SEQUENCE [LARGE SCALE GENOMIC DNA]</scope>
    <source>
        <strain evidence="3">h7</strain>
    </source>
</reference>
<accession>A0A0C3CKC6</accession>
<reference evidence="3" key="2">
    <citation type="submission" date="2015-01" db="EMBL/GenBank/DDBJ databases">
        <title>Evolutionary Origins and Diversification of the Mycorrhizal Mutualists.</title>
        <authorList>
            <consortium name="DOE Joint Genome Institute"/>
            <consortium name="Mycorrhizal Genomics Consortium"/>
            <person name="Kohler A."/>
            <person name="Kuo A."/>
            <person name="Nagy L.G."/>
            <person name="Floudas D."/>
            <person name="Copeland A."/>
            <person name="Barry K.W."/>
            <person name="Cichocki N."/>
            <person name="Veneault-Fourrey C."/>
            <person name="LaButti K."/>
            <person name="Lindquist E.A."/>
            <person name="Lipzen A."/>
            <person name="Lundell T."/>
            <person name="Morin E."/>
            <person name="Murat C."/>
            <person name="Riley R."/>
            <person name="Ohm R."/>
            <person name="Sun H."/>
            <person name="Tunlid A."/>
            <person name="Henrissat B."/>
            <person name="Grigoriev I.V."/>
            <person name="Hibbett D.S."/>
            <person name="Martin F."/>
        </authorList>
    </citation>
    <scope>NUCLEOTIDE SEQUENCE [LARGE SCALE GENOMIC DNA]</scope>
    <source>
        <strain evidence="3">h7</strain>
    </source>
</reference>
<sequence length="214" mass="24076">MDEFKNNKDGKIEELKASIATQKSALQKHAVHVKTQQKELQTSTLELEQIESDILGEKTQLEEAKAGIAGLHKELAKLQAKVDLSEAEHAKAEEKLQEEMATLSRFDTELKELERVIKEQKGIVAQADLGVQDAEHKIQALTLEQTKAQNLVEKLEQLCPWIEEEKGSFGKPGTQYTVRGEALTPLKLRADELKNSQEGLKKKINPKVMNMIDR</sequence>
<dbReference type="OrthoDB" id="10255539at2759"/>
<dbReference type="STRING" id="686832.A0A0C3CKC6"/>
<evidence type="ECO:0000256" key="1">
    <source>
        <dbReference type="SAM" id="Coils"/>
    </source>
</evidence>
<proteinExistence type="predicted"/>
<dbReference type="HOGENOM" id="CLU_1289058_0_0_1"/>
<dbReference type="EMBL" id="KN831774">
    <property type="protein sequence ID" value="KIM44231.1"/>
    <property type="molecule type" value="Genomic_DNA"/>
</dbReference>
<keyword evidence="1" id="KW-0175">Coiled coil</keyword>
<feature type="coiled-coil region" evidence="1">
    <location>
        <begin position="33"/>
        <end position="158"/>
    </location>
</feature>